<sequence>MDAETCEKLRLLVQYLKNLPDTIPMVDASATEYFSTLLPTRILQTGASCGACIHIWEDFGGCQGDRSKNQLTSGTYYEYNSVDNSGSRREKATKTKSKKPAKLDSKILANYDDVRYVDLPEPKDNGKGGTKTRPHLLELRLTEISPAG</sequence>
<feature type="region of interest" description="Disordered" evidence="1">
    <location>
        <begin position="82"/>
        <end position="101"/>
    </location>
</feature>
<dbReference type="OrthoDB" id="3236755at2759"/>
<evidence type="ECO:0000313" key="3">
    <source>
        <dbReference type="Proteomes" id="UP000183567"/>
    </source>
</evidence>
<evidence type="ECO:0000313" key="2">
    <source>
        <dbReference type="EMBL" id="OJA11127.1"/>
    </source>
</evidence>
<proteinExistence type="predicted"/>
<protein>
    <submittedName>
        <fullName evidence="2">Uncharacterized protein</fullName>
    </submittedName>
</protein>
<evidence type="ECO:0000256" key="1">
    <source>
        <dbReference type="SAM" id="MobiDB-lite"/>
    </source>
</evidence>
<dbReference type="Proteomes" id="UP000183567">
    <property type="component" value="Unassembled WGS sequence"/>
</dbReference>
<organism evidence="2 3">
    <name type="scientific">Rhizopogon vesiculosus</name>
    <dbReference type="NCBI Taxonomy" id="180088"/>
    <lineage>
        <taxon>Eukaryota</taxon>
        <taxon>Fungi</taxon>
        <taxon>Dikarya</taxon>
        <taxon>Basidiomycota</taxon>
        <taxon>Agaricomycotina</taxon>
        <taxon>Agaricomycetes</taxon>
        <taxon>Agaricomycetidae</taxon>
        <taxon>Boletales</taxon>
        <taxon>Suillineae</taxon>
        <taxon>Rhizopogonaceae</taxon>
        <taxon>Rhizopogon</taxon>
    </lineage>
</organism>
<dbReference type="AlphaFoldDB" id="A0A1J8PRI5"/>
<reference evidence="2 3" key="1">
    <citation type="submission" date="2016-03" db="EMBL/GenBank/DDBJ databases">
        <title>Comparative genomics of the ectomycorrhizal sister species Rhizopogon vinicolor and Rhizopogon vesiculosus (Basidiomycota: Boletales) reveals a divergence of the mating type B locus.</title>
        <authorList>
            <person name="Mujic A.B."/>
            <person name="Kuo A."/>
            <person name="Tritt A."/>
            <person name="Lipzen A."/>
            <person name="Chen C."/>
            <person name="Johnson J."/>
            <person name="Sharma A."/>
            <person name="Barry K."/>
            <person name="Grigoriev I.V."/>
            <person name="Spatafora J.W."/>
        </authorList>
    </citation>
    <scope>NUCLEOTIDE SEQUENCE [LARGE SCALE GENOMIC DNA]</scope>
    <source>
        <strain evidence="2 3">AM-OR11-056</strain>
    </source>
</reference>
<accession>A0A1J8PRI5</accession>
<name>A0A1J8PRI5_9AGAM</name>
<keyword evidence="3" id="KW-1185">Reference proteome</keyword>
<comment type="caution">
    <text evidence="2">The sequence shown here is derived from an EMBL/GenBank/DDBJ whole genome shotgun (WGS) entry which is preliminary data.</text>
</comment>
<gene>
    <name evidence="2" type="ORF">AZE42_02390</name>
</gene>
<dbReference type="EMBL" id="LVVM01005213">
    <property type="protein sequence ID" value="OJA11127.1"/>
    <property type="molecule type" value="Genomic_DNA"/>
</dbReference>